<proteinExistence type="predicted"/>
<keyword evidence="4" id="KW-1185">Reference proteome</keyword>
<protein>
    <recommendedName>
        <fullName evidence="5">DUF3447 domain-containing protein</fullName>
    </recommendedName>
</protein>
<dbReference type="RefSeq" id="XP_068350616.1">
    <property type="nucleotide sequence ID" value="XM_068510778.1"/>
</dbReference>
<dbReference type="GeneID" id="94845482"/>
<dbReference type="SMART" id="SM00248">
    <property type="entry name" value="ANK"/>
    <property type="match status" value="9"/>
</dbReference>
<evidence type="ECO:0000256" key="1">
    <source>
        <dbReference type="ARBA" id="ARBA00022737"/>
    </source>
</evidence>
<evidence type="ECO:0000313" key="3">
    <source>
        <dbReference type="EMBL" id="OHS97479.1"/>
    </source>
</evidence>
<evidence type="ECO:0000256" key="2">
    <source>
        <dbReference type="ARBA" id="ARBA00023043"/>
    </source>
</evidence>
<dbReference type="Gene3D" id="1.25.40.20">
    <property type="entry name" value="Ankyrin repeat-containing domain"/>
    <property type="match status" value="3"/>
</dbReference>
<dbReference type="Pfam" id="PF12796">
    <property type="entry name" value="Ank_2"/>
    <property type="match status" value="1"/>
</dbReference>
<dbReference type="SUPFAM" id="SSF48403">
    <property type="entry name" value="Ankyrin repeat"/>
    <property type="match status" value="4"/>
</dbReference>
<organism evidence="3 4">
    <name type="scientific">Tritrichomonas foetus</name>
    <dbReference type="NCBI Taxonomy" id="1144522"/>
    <lineage>
        <taxon>Eukaryota</taxon>
        <taxon>Metamonada</taxon>
        <taxon>Parabasalia</taxon>
        <taxon>Tritrichomonadida</taxon>
        <taxon>Tritrichomonadidae</taxon>
        <taxon>Tritrichomonas</taxon>
    </lineage>
</organism>
<name>A0A1J4JGQ9_9EUKA</name>
<dbReference type="InterPro" id="IPR036770">
    <property type="entry name" value="Ankyrin_rpt-contain_sf"/>
</dbReference>
<dbReference type="PANTHER" id="PTHR24198:SF165">
    <property type="entry name" value="ANKYRIN REPEAT-CONTAINING PROTEIN-RELATED"/>
    <property type="match status" value="1"/>
</dbReference>
<keyword evidence="1" id="KW-0677">Repeat</keyword>
<dbReference type="VEuPathDB" id="TrichDB:TRFO_36344"/>
<dbReference type="InterPro" id="IPR002110">
    <property type="entry name" value="Ankyrin_rpt"/>
</dbReference>
<dbReference type="Pfam" id="PF13637">
    <property type="entry name" value="Ank_4"/>
    <property type="match status" value="1"/>
</dbReference>
<dbReference type="EMBL" id="MLAK01001114">
    <property type="protein sequence ID" value="OHS97479.1"/>
    <property type="molecule type" value="Genomic_DNA"/>
</dbReference>
<evidence type="ECO:0008006" key="5">
    <source>
        <dbReference type="Google" id="ProtNLM"/>
    </source>
</evidence>
<dbReference type="PANTHER" id="PTHR24198">
    <property type="entry name" value="ANKYRIN REPEAT AND PROTEIN KINASE DOMAIN-CONTAINING PROTEIN"/>
    <property type="match status" value="1"/>
</dbReference>
<gene>
    <name evidence="3" type="ORF">TRFO_36344</name>
</gene>
<keyword evidence="2" id="KW-0040">ANK repeat</keyword>
<evidence type="ECO:0000313" key="4">
    <source>
        <dbReference type="Proteomes" id="UP000179807"/>
    </source>
</evidence>
<dbReference type="Proteomes" id="UP000179807">
    <property type="component" value="Unassembled WGS sequence"/>
</dbReference>
<sequence length="1561" mass="179655">MPSLILSDVDGANYDAHSGLSKLRIKDLRLAFLRSPKNFIISNKDKIYKVNKDIISELSPFIEDKINASPDFGEIHLEIDDPFNTLEKFVKVLNGQKEEFDTKIEQKTLITISRLLHISIPDSIVMPHLENHYNSTRSSKKFIFFPEYSIHSYIQQSLPKNFTLIVKERRFTLSPMLLSLSDVIYEKFIEDPYLSEFSIDIDADDESLDIVINFLTCKAINITMDNIDNIENIVNVLKIGVLSEILDKFRKNFEHGQAFYDEQEENLNILIEHQELLFNLNHKNYTNAITTIKNSKWFHSKEDVQEFVVNFFNAVMYRPDYKEVYIHAVHELSEIPELGSFFVSFLGKYAVSIGFKSRLACPFIYMLYREGVIEKKYIVNELFKEMKKSSGKGIIANFLYVWFLPEVDEFYPSFLKSVKGWTEDPSLHLLLNLINHSFRDYQRDNWLLYKKDRDLLSNPNLFAVCIKNDDVEELQALSTSISFKFSSTKIPPFLFENIDEINLIDYAAQHAAVNCFKYMILNDDTVTLLTLEKAIIGGSIDIVHLVDNKLANPEIAIPEYFLNINSLFYEILWYGNDFVHVVNPTFYNRNIYKPSIFTLLMTNIAYQRSELFEWIMNKYILSNQFLFLALSLFQCIASNNLKTFMTIIDSGLFVNIGEQNINENLRIVCRRAAYYGLNDILQIAVKIYGNDILRAPLDPTNKRGNDIIDKMSVFVNAATFGSMKIIRLFDNKYGIPDNLLYHLLEQSITYGHKDITFYLLQNKINSTQIEHQNISQGMIENLIKASAVTGDWEIFELLLNFGNISEPCFRDLLISISIYEKLEFLKKLLEKFPDLITHSNIISSLKEAINYGHIEIIKYYFTEFTLFQIPNILFSSDIRDMMCIASKNGYLDIIQLLLEYLPESFSIIPYAFQSAILEKRVETCKYLVNKFSLTPELLILIIKSDILDVAQQILIKNEKVPEFINTISFYGTCLTVAASSASFELFKLIASIPGINPNLRDRKNRTALICAAFKQRFDIIKYMIEVFKDKIDSRQISEALVAYYLNTAKPSQQYNNYNSEPLIGEIQPEKKSAFSLDVPTFFTSFNDIDINILYRDMTLLMTAASTNNTGLVNFLLSHPDIDVNQRNSNGDTALMIAAIYDNEWVVADLLNDDRTDVNACNYYGESALVKSVMINSLVLTQGNTRTSAICHRIINSPKFDQYLSNVGFALAMALKNRNEACFNALLHINNIDINHKVKLAFDGEGMTGFEYEDLLTLASKYCDNGPFLNHIIQHPTFDVRKNDVVSAVFALITNGSQNNIQMLLNLIGGEINIRSPYNGISILSYSCIYGGDTMIPLLLTNPLFDPIKSDIDTAFALSLECGYMYYSHFINYYHQNNMSLNKELCVHYHFNFPQVEPINWNYILSNFGSTLPLVFTMQGPKGMEALLAKTEDTIDINYKDCYGSSPIFTAVVLGSNPLEHLIRNPKLDVNMKNHQGITPLMHAIIYNHAVLPILLECKKVDIHITDYNGKKAYDYLIDEWNLDPEENPEPENNEEFLEWYNIIAPYHMYNISNYSWNNNYN</sequence>
<comment type="caution">
    <text evidence="3">The sequence shown here is derived from an EMBL/GenBank/DDBJ whole genome shotgun (WGS) entry which is preliminary data.</text>
</comment>
<reference evidence="3" key="1">
    <citation type="submission" date="2016-10" db="EMBL/GenBank/DDBJ databases">
        <authorList>
            <person name="Benchimol M."/>
            <person name="Almeida L.G."/>
            <person name="Vasconcelos A.T."/>
            <person name="Perreira-Neves A."/>
            <person name="Rosa I.A."/>
            <person name="Tasca T."/>
            <person name="Bogo M.R."/>
            <person name="de Souza W."/>
        </authorList>
    </citation>
    <scope>NUCLEOTIDE SEQUENCE [LARGE SCALE GENOMIC DNA]</scope>
    <source>
        <strain evidence="3">K</strain>
    </source>
</reference>
<accession>A0A1J4JGQ9</accession>